<proteinExistence type="predicted"/>
<accession>A0A0R0M120</accession>
<gene>
    <name evidence="1" type="ORF">M153_100017426</name>
</gene>
<dbReference type="Proteomes" id="UP000051530">
    <property type="component" value="Unassembled WGS sequence"/>
</dbReference>
<evidence type="ECO:0000313" key="2">
    <source>
        <dbReference type="Proteomes" id="UP000051530"/>
    </source>
</evidence>
<reference evidence="1 2" key="1">
    <citation type="submission" date="2015-07" db="EMBL/GenBank/DDBJ databases">
        <title>The genome of Pseudoloma neurophilia, a relevant intracellular parasite of the zebrafish.</title>
        <authorList>
            <person name="Ndikumana S."/>
            <person name="Pelin A."/>
            <person name="Sanders J."/>
            <person name="Corradi N."/>
        </authorList>
    </citation>
    <scope>NUCLEOTIDE SEQUENCE [LARGE SCALE GENOMIC DNA]</scope>
    <source>
        <strain evidence="1 2">MK1</strain>
    </source>
</reference>
<dbReference type="EMBL" id="LGUB01000001">
    <property type="protein sequence ID" value="KRH95286.1"/>
    <property type="molecule type" value="Genomic_DNA"/>
</dbReference>
<comment type="caution">
    <text evidence="1">The sequence shown here is derived from an EMBL/GenBank/DDBJ whole genome shotgun (WGS) entry which is preliminary data.</text>
</comment>
<dbReference type="VEuPathDB" id="MicrosporidiaDB:M153_100017426"/>
<protein>
    <submittedName>
        <fullName evidence="1">Uncharacterized protein</fullName>
    </submittedName>
</protein>
<sequence length="323" mass="38672">MMMDVFFNIIQFVSTTSNINFAEQGTSYQISHYDDNLENINKKIVITIATIQNSDLIQNTQVNQLDHLFMCTLEIKHQEVADYFIKCYICYSNLLDMNLTEDRQTFKKMRNCLKEIISFTKNILLQNFELSELLKILEYFVFRFDPFWQYISERISKLENYFDHFSQVNFEIRNFLWSRSHIIDQYLVCYSLNKTDLSALDINEFPLENINQKLEWLCDNVFVAKLSLNNQINAIRLEIDLVKHTQQLLLLLIQRCKKKYNIDESKSESSLLENMLQNVCHKENQGKVKELLEDLQRIDKISDTEIRITQKVIIKMRRRFNLY</sequence>
<keyword evidence="2" id="KW-1185">Reference proteome</keyword>
<evidence type="ECO:0000313" key="1">
    <source>
        <dbReference type="EMBL" id="KRH95286.1"/>
    </source>
</evidence>
<name>A0A0R0M120_9MICR</name>
<dbReference type="AlphaFoldDB" id="A0A0R0M120"/>
<organism evidence="1 2">
    <name type="scientific">Pseudoloma neurophilia</name>
    <dbReference type="NCBI Taxonomy" id="146866"/>
    <lineage>
        <taxon>Eukaryota</taxon>
        <taxon>Fungi</taxon>
        <taxon>Fungi incertae sedis</taxon>
        <taxon>Microsporidia</taxon>
        <taxon>Pseudoloma</taxon>
    </lineage>
</organism>